<dbReference type="EMBL" id="JACDXX010000022">
    <property type="protein sequence ID" value="MCB5411905.1"/>
    <property type="molecule type" value="Genomic_DNA"/>
</dbReference>
<comment type="caution">
    <text evidence="3">The sequence shown here is derived from an EMBL/GenBank/DDBJ whole genome shotgun (WGS) entry which is preliminary data.</text>
</comment>
<dbReference type="SUPFAM" id="SSF53850">
    <property type="entry name" value="Periplasmic binding protein-like II"/>
    <property type="match status" value="1"/>
</dbReference>
<reference evidence="3 4" key="1">
    <citation type="submission" date="2020-07" db="EMBL/GenBank/DDBJ databases">
        <title>Pseudogemmobacter sp. nov., isolated from poultry manure in Taiwan.</title>
        <authorList>
            <person name="Lin S.-Y."/>
            <person name="Tang Y.-S."/>
            <person name="Young C.-C."/>
        </authorList>
    </citation>
    <scope>NUCLEOTIDE SEQUENCE [LARGE SCALE GENOMIC DNA]</scope>
    <source>
        <strain evidence="3 4">CC-YST710</strain>
    </source>
</reference>
<dbReference type="CDD" id="cd13530">
    <property type="entry name" value="PBP2_peptides_like"/>
    <property type="match status" value="1"/>
</dbReference>
<dbReference type="SMART" id="SM00062">
    <property type="entry name" value="PBPb"/>
    <property type="match status" value="1"/>
</dbReference>
<dbReference type="PANTHER" id="PTHR35936">
    <property type="entry name" value="MEMBRANE-BOUND LYTIC MUREIN TRANSGLYCOSYLASE F"/>
    <property type="match status" value="1"/>
</dbReference>
<feature type="domain" description="Solute-binding protein family 3/N-terminal" evidence="2">
    <location>
        <begin position="26"/>
        <end position="239"/>
    </location>
</feature>
<evidence type="ECO:0000256" key="1">
    <source>
        <dbReference type="ARBA" id="ARBA00022729"/>
    </source>
</evidence>
<keyword evidence="1" id="KW-0732">Signal</keyword>
<dbReference type="Proteomes" id="UP001198571">
    <property type="component" value="Unassembled WGS sequence"/>
</dbReference>
<evidence type="ECO:0000313" key="4">
    <source>
        <dbReference type="Proteomes" id="UP001198571"/>
    </source>
</evidence>
<proteinExistence type="predicted"/>
<name>A0ABS8CSY9_9RHOB</name>
<evidence type="ECO:0000313" key="3">
    <source>
        <dbReference type="EMBL" id="MCB5411905.1"/>
    </source>
</evidence>
<accession>A0ABS8CSY9</accession>
<keyword evidence="4" id="KW-1185">Reference proteome</keyword>
<dbReference type="RefSeq" id="WP_226937335.1">
    <property type="nucleotide sequence ID" value="NZ_JACDXX010000022.1"/>
</dbReference>
<sequence length="239" mass="25481">MACASQIASGLARLWLAAAGEPASTRLVIGTEESFPPYVMRDDQGQLSGFEVELMAEICTRTARDCEWQSAPFSALIPGVSEGRFDVVLGGLAITPERRVMVDFTIPYTWSDEQEWFIGYPGAPAPAEASIAVERGTIHEAWLRGERLDYRSLASEAAVLEAVRSGATDLALGPFAGRLDLNPGIESSGLDYVASALIPDEGTGIAFCKGDHALKAALDQAITDITADGTLAGLNARWF</sequence>
<dbReference type="InterPro" id="IPR001638">
    <property type="entry name" value="Solute-binding_3/MltF_N"/>
</dbReference>
<dbReference type="Pfam" id="PF00497">
    <property type="entry name" value="SBP_bac_3"/>
    <property type="match status" value="1"/>
</dbReference>
<dbReference type="PANTHER" id="PTHR35936:SF35">
    <property type="entry name" value="L-CYSTINE-BINDING PROTEIN TCYJ"/>
    <property type="match status" value="1"/>
</dbReference>
<evidence type="ECO:0000259" key="2">
    <source>
        <dbReference type="SMART" id="SM00062"/>
    </source>
</evidence>
<gene>
    <name evidence="3" type="ORF">H0485_18100</name>
</gene>
<dbReference type="Gene3D" id="3.40.190.10">
    <property type="entry name" value="Periplasmic binding protein-like II"/>
    <property type="match status" value="2"/>
</dbReference>
<organism evidence="3 4">
    <name type="scientific">Pseudogemmobacter faecipullorum</name>
    <dbReference type="NCBI Taxonomy" id="2755041"/>
    <lineage>
        <taxon>Bacteria</taxon>
        <taxon>Pseudomonadati</taxon>
        <taxon>Pseudomonadota</taxon>
        <taxon>Alphaproteobacteria</taxon>
        <taxon>Rhodobacterales</taxon>
        <taxon>Paracoccaceae</taxon>
        <taxon>Pseudogemmobacter</taxon>
    </lineage>
</organism>
<protein>
    <submittedName>
        <fullName evidence="3">Amino acid ABC transporter substrate-binding protein</fullName>
    </submittedName>
</protein>